<dbReference type="EMBL" id="MCGH01000002">
    <property type="protein sequence ID" value="ODM05197.1"/>
    <property type="molecule type" value="Genomic_DNA"/>
</dbReference>
<dbReference type="AlphaFoldDB" id="A0A1E3A9M1"/>
<evidence type="ECO:0000256" key="2">
    <source>
        <dbReference type="ARBA" id="ARBA00022553"/>
    </source>
</evidence>
<evidence type="ECO:0000313" key="7">
    <source>
        <dbReference type="Proteomes" id="UP000094067"/>
    </source>
</evidence>
<gene>
    <name evidence="6" type="ORF">BEI61_01080</name>
</gene>
<comment type="caution">
    <text evidence="4">Lacks conserved residue(s) required for the propagation of feature annotation.</text>
</comment>
<protein>
    <recommendedName>
        <fullName evidence="1">Stage 0 sporulation protein A homolog</fullName>
    </recommendedName>
</protein>
<keyword evidence="2" id="KW-0597">Phosphoprotein</keyword>
<evidence type="ECO:0000256" key="3">
    <source>
        <dbReference type="ARBA" id="ARBA00024867"/>
    </source>
</evidence>
<dbReference type="Pfam" id="PF00072">
    <property type="entry name" value="Response_reg"/>
    <property type="match status" value="1"/>
</dbReference>
<dbReference type="Gene3D" id="3.40.50.2300">
    <property type="match status" value="1"/>
</dbReference>
<organism evidence="6 7">
    <name type="scientific">Eisenbergiella tayi</name>
    <dbReference type="NCBI Taxonomy" id="1432052"/>
    <lineage>
        <taxon>Bacteria</taxon>
        <taxon>Bacillati</taxon>
        <taxon>Bacillota</taxon>
        <taxon>Clostridia</taxon>
        <taxon>Lachnospirales</taxon>
        <taxon>Lachnospiraceae</taxon>
        <taxon>Eisenbergiella</taxon>
    </lineage>
</organism>
<dbReference type="Proteomes" id="UP000094067">
    <property type="component" value="Unassembled WGS sequence"/>
</dbReference>
<dbReference type="InterPro" id="IPR001789">
    <property type="entry name" value="Sig_transdc_resp-reg_receiver"/>
</dbReference>
<evidence type="ECO:0000259" key="5">
    <source>
        <dbReference type="PROSITE" id="PS50110"/>
    </source>
</evidence>
<sequence>MLFAAVDPNKKDLKQLVKFLKSAYPGCKIVMFCNPLAAAGYVRSHPVDVLFTEIAMTGMSGFRLKEITEKCNPGALTIFISATAAYAMDALNCRVFDYMVKPVTPEKTRNALKETKFQPFIQKN</sequence>
<dbReference type="PANTHER" id="PTHR44591:SF3">
    <property type="entry name" value="RESPONSE REGULATORY DOMAIN-CONTAINING PROTEIN"/>
    <property type="match status" value="1"/>
</dbReference>
<name>A0A1E3A9M1_9FIRM</name>
<dbReference type="InterPro" id="IPR011006">
    <property type="entry name" value="CheY-like_superfamily"/>
</dbReference>
<evidence type="ECO:0000256" key="1">
    <source>
        <dbReference type="ARBA" id="ARBA00018672"/>
    </source>
</evidence>
<feature type="domain" description="Response regulatory" evidence="5">
    <location>
        <begin position="2"/>
        <end position="116"/>
    </location>
</feature>
<dbReference type="PANTHER" id="PTHR44591">
    <property type="entry name" value="STRESS RESPONSE REGULATOR PROTEIN 1"/>
    <property type="match status" value="1"/>
</dbReference>
<evidence type="ECO:0000313" key="6">
    <source>
        <dbReference type="EMBL" id="ODM05197.1"/>
    </source>
</evidence>
<proteinExistence type="predicted"/>
<dbReference type="PROSITE" id="PS50110">
    <property type="entry name" value="RESPONSE_REGULATORY"/>
    <property type="match status" value="1"/>
</dbReference>
<dbReference type="SUPFAM" id="SSF52172">
    <property type="entry name" value="CheY-like"/>
    <property type="match status" value="1"/>
</dbReference>
<reference evidence="6 7" key="1">
    <citation type="submission" date="2016-07" db="EMBL/GenBank/DDBJ databases">
        <title>Characterization of isolates of Eisenbergiella tayi derived from blood cultures, using whole genome sequencing.</title>
        <authorList>
            <person name="Burdz T."/>
            <person name="Wiebe D."/>
            <person name="Huynh C."/>
            <person name="Bernard K."/>
        </authorList>
    </citation>
    <scope>NUCLEOTIDE SEQUENCE [LARGE SCALE GENOMIC DNA]</scope>
    <source>
        <strain evidence="6 7">NML 110608</strain>
    </source>
</reference>
<dbReference type="InterPro" id="IPR050595">
    <property type="entry name" value="Bact_response_regulator"/>
</dbReference>
<comment type="caution">
    <text evidence="6">The sequence shown here is derived from an EMBL/GenBank/DDBJ whole genome shotgun (WGS) entry which is preliminary data.</text>
</comment>
<accession>A0A1E3A9M1</accession>
<evidence type="ECO:0000256" key="4">
    <source>
        <dbReference type="PROSITE-ProRule" id="PRU00169"/>
    </source>
</evidence>
<comment type="function">
    <text evidence="3">May play the central regulatory role in sporulation. It may be an element of the effector pathway responsible for the activation of sporulation genes in response to nutritional stress. Spo0A may act in concert with spo0H (a sigma factor) to control the expression of some genes that are critical to the sporulation process.</text>
</comment>
<dbReference type="RefSeq" id="WP_069151548.1">
    <property type="nucleotide sequence ID" value="NZ_MCGH01000002.1"/>
</dbReference>
<dbReference type="GO" id="GO:0000160">
    <property type="term" value="P:phosphorelay signal transduction system"/>
    <property type="evidence" value="ECO:0007669"/>
    <property type="project" value="InterPro"/>
</dbReference>